<dbReference type="SUPFAM" id="SSF51445">
    <property type="entry name" value="(Trans)glycosidases"/>
    <property type="match status" value="1"/>
</dbReference>
<dbReference type="InterPro" id="IPR017853">
    <property type="entry name" value="GH"/>
</dbReference>
<dbReference type="InterPro" id="IPR050288">
    <property type="entry name" value="Cellulose_deg_GH3"/>
</dbReference>
<dbReference type="PANTHER" id="PTHR42715:SF3">
    <property type="entry name" value="BETA-GLUCOSIDASE B-RELATED"/>
    <property type="match status" value="1"/>
</dbReference>
<dbReference type="AlphaFoldDB" id="A0A0K8J8H0"/>
<name>A0A0K8J8H0_9FIRM</name>
<evidence type="ECO:0000313" key="4">
    <source>
        <dbReference type="Proteomes" id="UP000196053"/>
    </source>
</evidence>
<keyword evidence="2" id="KW-0378">Hydrolase</keyword>
<organism evidence="3 4">
    <name type="scientific">Herbinix luporum</name>
    <dbReference type="NCBI Taxonomy" id="1679721"/>
    <lineage>
        <taxon>Bacteria</taxon>
        <taxon>Bacillati</taxon>
        <taxon>Bacillota</taxon>
        <taxon>Clostridia</taxon>
        <taxon>Lachnospirales</taxon>
        <taxon>Lachnospiraceae</taxon>
        <taxon>Herbinix</taxon>
    </lineage>
</organism>
<dbReference type="GO" id="GO:0008422">
    <property type="term" value="F:beta-glucosidase activity"/>
    <property type="evidence" value="ECO:0007669"/>
    <property type="project" value="TreeGrafter"/>
</dbReference>
<proteinExistence type="inferred from homology"/>
<keyword evidence="4" id="KW-1185">Reference proteome</keyword>
<protein>
    <submittedName>
        <fullName evidence="3">Uncharacterized protein</fullName>
    </submittedName>
</protein>
<evidence type="ECO:0000313" key="3">
    <source>
        <dbReference type="EMBL" id="CUH93622.1"/>
    </source>
</evidence>
<gene>
    <name evidence="3" type="ORF">SD1D_2086</name>
</gene>
<dbReference type="KEGG" id="hsd:SD1D_2086"/>
<reference evidence="4" key="1">
    <citation type="submission" date="2015-09" db="EMBL/GenBank/DDBJ databases">
        <authorList>
            <person name="Wibberg D."/>
        </authorList>
    </citation>
    <scope>NUCLEOTIDE SEQUENCE [LARGE SCALE GENOMIC DNA]</scope>
    <source>
        <strain evidence="4">SD1D</strain>
    </source>
</reference>
<dbReference type="RefSeq" id="WP_058258855.1">
    <property type="nucleotide sequence ID" value="NZ_DUPS01000032.1"/>
</dbReference>
<dbReference type="Proteomes" id="UP000196053">
    <property type="component" value="Chromosome I"/>
</dbReference>
<sequence>MKCTKNYRLSYTDKAKEIVDKLSLEQKVHLMSGTVSLEEMLQDMNGGKHYNYIPYPAGGIEEVGLDPMLFCDGPRGVVCGTGKSTCFPVSMLRGATFDTELEERIGQAITMKMLNTGLIAVGFSTTVREITTGLFLLIILGVSSNQGRISDWKAKKQRAKEANEKYAAGIM</sequence>
<evidence type="ECO:0000256" key="2">
    <source>
        <dbReference type="ARBA" id="ARBA00022801"/>
    </source>
</evidence>
<dbReference type="EMBL" id="LN879430">
    <property type="protein sequence ID" value="CUH93622.1"/>
    <property type="molecule type" value="Genomic_DNA"/>
</dbReference>
<comment type="similarity">
    <text evidence="1">Belongs to the glycosyl hydrolase 3 family.</text>
</comment>
<dbReference type="PANTHER" id="PTHR42715">
    <property type="entry name" value="BETA-GLUCOSIDASE"/>
    <property type="match status" value="1"/>
</dbReference>
<dbReference type="GO" id="GO:0009251">
    <property type="term" value="P:glucan catabolic process"/>
    <property type="evidence" value="ECO:0007669"/>
    <property type="project" value="TreeGrafter"/>
</dbReference>
<accession>A0A0K8J8H0</accession>
<evidence type="ECO:0000256" key="1">
    <source>
        <dbReference type="ARBA" id="ARBA00005336"/>
    </source>
</evidence>
<dbReference type="Gene3D" id="3.20.20.300">
    <property type="entry name" value="Glycoside hydrolase, family 3, N-terminal domain"/>
    <property type="match status" value="1"/>
</dbReference>
<dbReference type="InterPro" id="IPR036962">
    <property type="entry name" value="Glyco_hydro_3_N_sf"/>
</dbReference>